<organism evidence="1 2">
    <name type="scientific">Chloebia gouldiae</name>
    <name type="common">Gouldian finch</name>
    <name type="synonym">Erythrura gouldiae</name>
    <dbReference type="NCBI Taxonomy" id="44316"/>
    <lineage>
        <taxon>Eukaryota</taxon>
        <taxon>Metazoa</taxon>
        <taxon>Chordata</taxon>
        <taxon>Craniata</taxon>
        <taxon>Vertebrata</taxon>
        <taxon>Euteleostomi</taxon>
        <taxon>Archelosauria</taxon>
        <taxon>Archosauria</taxon>
        <taxon>Dinosauria</taxon>
        <taxon>Saurischia</taxon>
        <taxon>Theropoda</taxon>
        <taxon>Coelurosauria</taxon>
        <taxon>Aves</taxon>
        <taxon>Neognathae</taxon>
        <taxon>Neoaves</taxon>
        <taxon>Telluraves</taxon>
        <taxon>Australaves</taxon>
        <taxon>Passeriformes</taxon>
        <taxon>Passeroidea</taxon>
        <taxon>Passeridae</taxon>
        <taxon>Chloebia</taxon>
    </lineage>
</organism>
<proteinExistence type="predicted"/>
<protein>
    <submittedName>
        <fullName evidence="1">Uncharacterized protein</fullName>
    </submittedName>
</protein>
<sequence>MCGASKKSWHPGFGDIQMSEMSRAGHSIHVPSLLLPVNPISMTHVPQPYQHRRCPSACKGGTCSCWLLVPESPGKD</sequence>
<evidence type="ECO:0000313" key="2">
    <source>
        <dbReference type="Proteomes" id="UP000276834"/>
    </source>
</evidence>
<comment type="caution">
    <text evidence="1">The sequence shown here is derived from an EMBL/GenBank/DDBJ whole genome shotgun (WGS) entry which is preliminary data.</text>
</comment>
<reference evidence="1 2" key="1">
    <citation type="journal article" date="2018" name="Proc. R. Soc. B">
        <title>A non-coding region near Follistatin controls head colour polymorphism in the Gouldian finch.</title>
        <authorList>
            <person name="Toomey M.B."/>
            <person name="Marques C.I."/>
            <person name="Andrade P."/>
            <person name="Araujo P.M."/>
            <person name="Sabatino S."/>
            <person name="Gazda M.A."/>
            <person name="Afonso S."/>
            <person name="Lopes R.J."/>
            <person name="Corbo J.C."/>
            <person name="Carneiro M."/>
        </authorList>
    </citation>
    <scope>NUCLEOTIDE SEQUENCE [LARGE SCALE GENOMIC DNA]</scope>
    <source>
        <strain evidence="1">Red01</strain>
        <tissue evidence="1">Muscle</tissue>
    </source>
</reference>
<gene>
    <name evidence="1" type="ORF">DV515_00013262</name>
</gene>
<keyword evidence="2" id="KW-1185">Reference proteome</keyword>
<name>A0A3L8S1U1_CHLGU</name>
<accession>A0A3L8S1U1</accession>
<dbReference type="AlphaFoldDB" id="A0A3L8S1U1"/>
<dbReference type="EMBL" id="QUSF01000087">
    <property type="protein sequence ID" value="RLV94046.1"/>
    <property type="molecule type" value="Genomic_DNA"/>
</dbReference>
<dbReference type="Proteomes" id="UP000276834">
    <property type="component" value="Unassembled WGS sequence"/>
</dbReference>
<evidence type="ECO:0000313" key="1">
    <source>
        <dbReference type="EMBL" id="RLV94046.1"/>
    </source>
</evidence>